<gene>
    <name evidence="1" type="primary">Necator_chrX.g21495</name>
    <name evidence="1" type="ORF">RB195_021334</name>
</gene>
<evidence type="ECO:0000313" key="1">
    <source>
        <dbReference type="EMBL" id="KAK6759698.1"/>
    </source>
</evidence>
<dbReference type="Proteomes" id="UP001303046">
    <property type="component" value="Unassembled WGS sequence"/>
</dbReference>
<organism evidence="1 2">
    <name type="scientific">Necator americanus</name>
    <name type="common">Human hookworm</name>
    <dbReference type="NCBI Taxonomy" id="51031"/>
    <lineage>
        <taxon>Eukaryota</taxon>
        <taxon>Metazoa</taxon>
        <taxon>Ecdysozoa</taxon>
        <taxon>Nematoda</taxon>
        <taxon>Chromadorea</taxon>
        <taxon>Rhabditida</taxon>
        <taxon>Rhabditina</taxon>
        <taxon>Rhabditomorpha</taxon>
        <taxon>Strongyloidea</taxon>
        <taxon>Ancylostomatidae</taxon>
        <taxon>Bunostominae</taxon>
        <taxon>Necator</taxon>
    </lineage>
</organism>
<proteinExistence type="predicted"/>
<sequence length="416" mass="47640">MYFNFWCFEFIRDHPNETDEFWDQTPPERTKVNVGDFCSSATAAAKIADIYKDRADPIVREHRRGLVYLQALDEMEIARILYVRALSMLSPINSRLATRLVIRVLPTLVYTSAVIFRSMINDLDPDSHAHSVLLAMTMQYLNLLKRFETSDPHPYFADGSYGGCLLIVASGYTMFSQVLLKHSDESVKAKGIDCLEMALDAHNVILRNNATSTQKSHSFDELATVYEKLIRAKIEHFASLVSKETTTAEELRTLSKNCAYLILNFHDHMIQVLLNREAPVEEENVNFEVCGLQQWLIRAEHVSDNAKIFGCRQLLIWLRMMVGNTVLTVSDPDKAVERLRALRFEIEKLMLGMTLRFPQHAYLRTGFELMHKIRADEVSTLSHEISTSILEILESIPPIEVIDEIPDYVPVNIVEE</sequence>
<evidence type="ECO:0000313" key="2">
    <source>
        <dbReference type="Proteomes" id="UP001303046"/>
    </source>
</evidence>
<name>A0ABR1EAV0_NECAM</name>
<dbReference type="EMBL" id="JAVFWL010000006">
    <property type="protein sequence ID" value="KAK6759698.1"/>
    <property type="molecule type" value="Genomic_DNA"/>
</dbReference>
<protein>
    <submittedName>
        <fullName evidence="1">Uncharacterized protein</fullName>
    </submittedName>
</protein>
<accession>A0ABR1EAV0</accession>
<reference evidence="1 2" key="1">
    <citation type="submission" date="2023-08" db="EMBL/GenBank/DDBJ databases">
        <title>A Necator americanus chromosomal reference genome.</title>
        <authorList>
            <person name="Ilik V."/>
            <person name="Petrzelkova K.J."/>
            <person name="Pardy F."/>
            <person name="Fuh T."/>
            <person name="Niatou-Singa F.S."/>
            <person name="Gouil Q."/>
            <person name="Baker L."/>
            <person name="Ritchie M.E."/>
            <person name="Jex A.R."/>
            <person name="Gazzola D."/>
            <person name="Li H."/>
            <person name="Toshio Fujiwara R."/>
            <person name="Zhan B."/>
            <person name="Aroian R.V."/>
            <person name="Pafco B."/>
            <person name="Schwarz E.M."/>
        </authorList>
    </citation>
    <scope>NUCLEOTIDE SEQUENCE [LARGE SCALE GENOMIC DNA]</scope>
    <source>
        <strain evidence="1 2">Aroian</strain>
        <tissue evidence="1">Whole animal</tissue>
    </source>
</reference>
<comment type="caution">
    <text evidence="1">The sequence shown here is derived from an EMBL/GenBank/DDBJ whole genome shotgun (WGS) entry which is preliminary data.</text>
</comment>
<keyword evidence="2" id="KW-1185">Reference proteome</keyword>